<dbReference type="Proteomes" id="UP000177515">
    <property type="component" value="Chromosome 1"/>
</dbReference>
<proteinExistence type="predicted"/>
<protein>
    <submittedName>
        <fullName evidence="2">Uncharacterized protein</fullName>
    </submittedName>
</protein>
<dbReference type="EMBL" id="CP017754">
    <property type="protein sequence ID" value="AOZ07173.1"/>
    <property type="molecule type" value="Genomic_DNA"/>
</dbReference>
<sequence length="116" mass="12672">MLALVAAVLVSACATRWQDKLKIEAEQHLQQGEFFAAARNAAAIDERFPDDAAPLWPMLTAEPARSRLAVTAPAELATPAWQTESGLRDDASRGPSTDSGRTWSTQSRLRILAFHQ</sequence>
<accession>A0ABM6F6L9</accession>
<feature type="region of interest" description="Disordered" evidence="1">
    <location>
        <begin position="77"/>
        <end position="104"/>
    </location>
</feature>
<reference evidence="2 3" key="1">
    <citation type="submission" date="2016-10" db="EMBL/GenBank/DDBJ databases">
        <title>Complete genome sequences of three Cupriavidus strains isolated from various Malaysian environments.</title>
        <authorList>
            <person name="Abdullah A.A.-A."/>
            <person name="Shafie N.A.H."/>
            <person name="Lau N.S."/>
        </authorList>
    </citation>
    <scope>NUCLEOTIDE SEQUENCE [LARGE SCALE GENOMIC DNA]</scope>
    <source>
        <strain evidence="2 3">USMAA1020</strain>
    </source>
</reference>
<organism evidence="2 3">
    <name type="scientific">Cupriavidus malaysiensis</name>
    <dbReference type="NCBI Taxonomy" id="367825"/>
    <lineage>
        <taxon>Bacteria</taxon>
        <taxon>Pseudomonadati</taxon>
        <taxon>Pseudomonadota</taxon>
        <taxon>Betaproteobacteria</taxon>
        <taxon>Burkholderiales</taxon>
        <taxon>Burkholderiaceae</taxon>
        <taxon>Cupriavidus</taxon>
    </lineage>
</organism>
<gene>
    <name evidence="2" type="ORF">BKK80_16125</name>
</gene>
<name>A0ABM6F6L9_9BURK</name>
<evidence type="ECO:0000256" key="1">
    <source>
        <dbReference type="SAM" id="MobiDB-lite"/>
    </source>
</evidence>
<feature type="compositionally biased region" description="Polar residues" evidence="1">
    <location>
        <begin position="94"/>
        <end position="104"/>
    </location>
</feature>
<evidence type="ECO:0000313" key="3">
    <source>
        <dbReference type="Proteomes" id="UP000177515"/>
    </source>
</evidence>
<keyword evidence="3" id="KW-1185">Reference proteome</keyword>
<evidence type="ECO:0000313" key="2">
    <source>
        <dbReference type="EMBL" id="AOZ07173.1"/>
    </source>
</evidence>